<dbReference type="InterPro" id="IPR043128">
    <property type="entry name" value="Rev_trsase/Diguanyl_cyclase"/>
</dbReference>
<dbReference type="PROSITE" id="PS50876">
    <property type="entry name" value="ZF_INTEGRASE"/>
    <property type="match status" value="1"/>
</dbReference>
<keyword evidence="1" id="KW-0808">Transferase</keyword>
<dbReference type="InterPro" id="IPR012337">
    <property type="entry name" value="RNaseH-like_sf"/>
</dbReference>
<name>A0A061I043_CRIGR</name>
<dbReference type="SUPFAM" id="SSF56672">
    <property type="entry name" value="DNA/RNA polymerases"/>
    <property type="match status" value="1"/>
</dbReference>
<dbReference type="AlphaFoldDB" id="A0A061I043"/>
<evidence type="ECO:0000256" key="1">
    <source>
        <dbReference type="ARBA" id="ARBA00022679"/>
    </source>
</evidence>
<proteinExistence type="predicted"/>
<keyword evidence="2" id="KW-0548">Nucleotidyltransferase</keyword>
<dbReference type="Gene3D" id="3.30.70.270">
    <property type="match status" value="1"/>
</dbReference>
<dbReference type="Gene3D" id="1.10.10.200">
    <property type="match status" value="1"/>
</dbReference>
<dbReference type="InterPro" id="IPR003308">
    <property type="entry name" value="Integrase_Zn-bd_dom_N"/>
</dbReference>
<dbReference type="GO" id="GO:0008270">
    <property type="term" value="F:zinc ion binding"/>
    <property type="evidence" value="ECO:0007669"/>
    <property type="project" value="UniProtKB-KW"/>
</dbReference>
<dbReference type="InterPro" id="IPR017856">
    <property type="entry name" value="Integrase-like_N"/>
</dbReference>
<keyword evidence="8" id="KW-0238">DNA-binding</keyword>
<evidence type="ECO:0000259" key="11">
    <source>
        <dbReference type="PROSITE" id="PS50879"/>
    </source>
</evidence>
<dbReference type="InterPro" id="IPR036397">
    <property type="entry name" value="RNaseH_sf"/>
</dbReference>
<evidence type="ECO:0000256" key="3">
    <source>
        <dbReference type="ARBA" id="ARBA00022722"/>
    </source>
</evidence>
<dbReference type="EMBL" id="KE682646">
    <property type="protein sequence ID" value="ERE66480.1"/>
    <property type="molecule type" value="Genomic_DNA"/>
</dbReference>
<dbReference type="Pfam" id="PF02022">
    <property type="entry name" value="Integrase_Zn"/>
    <property type="match status" value="1"/>
</dbReference>
<keyword evidence="5" id="KW-0255">Endonuclease</keyword>
<sequence length="309" mass="34954">MISEEDNSEESSFVCHAIAPIREKYPAMRCVHYMDDILLNSKELKLLHLAYRDLVKTLERKGLYIASEKVQQEHLVIFPRVTCKEPIKDAVNIFTDGSKTGCGAYVTGESAPVVCHFLPGSPQIVEFQIVLEVIKRVTEALNLISDSIYVVNLVKDLEVAGKIKVNSPIQNYVNQLQEIIWKHSQPFYIQHIRAHTGLPGAISEKNDLVDKCTRMQFAFTSLPLDRAQQFHSQFHVNSKTLKCCFGISDAAAHDIVKACKDCVTFLQPPARGVNPRGLTPFKLWQMDVTHIPEFGTINMCIYLWIPVLE</sequence>
<dbReference type="PANTHER" id="PTHR41694">
    <property type="entry name" value="ENDOGENOUS RETROVIRUS GROUP K MEMBER POL PROTEIN"/>
    <property type="match status" value="1"/>
</dbReference>
<dbReference type="InterPro" id="IPR002156">
    <property type="entry name" value="RNaseH_domain"/>
</dbReference>
<evidence type="ECO:0000313" key="13">
    <source>
        <dbReference type="Proteomes" id="UP000030759"/>
    </source>
</evidence>
<evidence type="ECO:0000256" key="4">
    <source>
        <dbReference type="ARBA" id="ARBA00022723"/>
    </source>
</evidence>
<organism evidence="12 13">
    <name type="scientific">Cricetulus griseus</name>
    <name type="common">Chinese hamster</name>
    <name type="synonym">Cricetulus barabensis griseus</name>
    <dbReference type="NCBI Taxonomy" id="10029"/>
    <lineage>
        <taxon>Eukaryota</taxon>
        <taxon>Metazoa</taxon>
        <taxon>Chordata</taxon>
        <taxon>Craniata</taxon>
        <taxon>Vertebrata</taxon>
        <taxon>Euteleostomi</taxon>
        <taxon>Mammalia</taxon>
        <taxon>Eutheria</taxon>
        <taxon>Euarchontoglires</taxon>
        <taxon>Glires</taxon>
        <taxon>Rodentia</taxon>
        <taxon>Myomorpha</taxon>
        <taxon>Muroidea</taxon>
        <taxon>Cricetidae</taxon>
        <taxon>Cricetinae</taxon>
        <taxon>Cricetulus</taxon>
    </lineage>
</organism>
<evidence type="ECO:0000256" key="7">
    <source>
        <dbReference type="ARBA" id="ARBA00022918"/>
    </source>
</evidence>
<gene>
    <name evidence="12" type="ORF">H671_8g19389</name>
</gene>
<feature type="domain" description="Integrase-type" evidence="10">
    <location>
        <begin position="222"/>
        <end position="263"/>
    </location>
</feature>
<evidence type="ECO:0000256" key="5">
    <source>
        <dbReference type="ARBA" id="ARBA00022759"/>
    </source>
</evidence>
<dbReference type="Pfam" id="PF00075">
    <property type="entry name" value="RNase_H"/>
    <property type="match status" value="1"/>
</dbReference>
<reference evidence="13" key="1">
    <citation type="journal article" date="2013" name="Nat. Biotechnol.">
        <title>Chinese hamster genome sequenced from sorted chromosomes.</title>
        <authorList>
            <person name="Brinkrolf K."/>
            <person name="Rupp O."/>
            <person name="Laux H."/>
            <person name="Kollin F."/>
            <person name="Ernst W."/>
            <person name="Linke B."/>
            <person name="Kofler R."/>
            <person name="Romand S."/>
            <person name="Hesse F."/>
            <person name="Budach W.E."/>
            <person name="Galosy S."/>
            <person name="Muller D."/>
            <person name="Noll T."/>
            <person name="Wienberg J."/>
            <person name="Jostock T."/>
            <person name="Leonard M."/>
            <person name="Grillari J."/>
            <person name="Tauch A."/>
            <person name="Goesmann A."/>
            <person name="Helk B."/>
            <person name="Mott J.E."/>
            <person name="Puhler A."/>
            <person name="Borth N."/>
        </authorList>
    </citation>
    <scope>NUCLEOTIDE SEQUENCE [LARGE SCALE GENOMIC DNA]</scope>
    <source>
        <strain evidence="13">17A/GY</strain>
    </source>
</reference>
<evidence type="ECO:0000256" key="9">
    <source>
        <dbReference type="PROSITE-ProRule" id="PRU00450"/>
    </source>
</evidence>
<protein>
    <submittedName>
        <fullName evidence="12">Putative Pol polyprotein</fullName>
        <ecNumber evidence="12">3.1.26.4</ecNumber>
    </submittedName>
</protein>
<evidence type="ECO:0000256" key="6">
    <source>
        <dbReference type="ARBA" id="ARBA00022801"/>
    </source>
</evidence>
<dbReference type="GO" id="GO:0003677">
    <property type="term" value="F:DNA binding"/>
    <property type="evidence" value="ECO:0007669"/>
    <property type="project" value="UniProtKB-KW"/>
</dbReference>
<evidence type="ECO:0000313" key="12">
    <source>
        <dbReference type="EMBL" id="ERE66480.1"/>
    </source>
</evidence>
<dbReference type="PROSITE" id="PS50879">
    <property type="entry name" value="RNASE_H_1"/>
    <property type="match status" value="1"/>
</dbReference>
<evidence type="ECO:0000256" key="2">
    <source>
        <dbReference type="ARBA" id="ARBA00022695"/>
    </source>
</evidence>
<evidence type="ECO:0000259" key="10">
    <source>
        <dbReference type="PROSITE" id="PS50876"/>
    </source>
</evidence>
<evidence type="ECO:0000256" key="8">
    <source>
        <dbReference type="ARBA" id="ARBA00023125"/>
    </source>
</evidence>
<feature type="domain" description="RNase H type-1" evidence="11">
    <location>
        <begin position="87"/>
        <end position="218"/>
    </location>
</feature>
<keyword evidence="9" id="KW-0863">Zinc-finger</keyword>
<keyword evidence="6 12" id="KW-0378">Hydrolase</keyword>
<dbReference type="GO" id="GO:0003964">
    <property type="term" value="F:RNA-directed DNA polymerase activity"/>
    <property type="evidence" value="ECO:0007669"/>
    <property type="project" value="UniProtKB-KW"/>
</dbReference>
<dbReference type="Gene3D" id="3.30.420.10">
    <property type="entry name" value="Ribonuclease H-like superfamily/Ribonuclease H"/>
    <property type="match status" value="1"/>
</dbReference>
<keyword evidence="4" id="KW-0479">Metal-binding</keyword>
<keyword evidence="9" id="KW-0862">Zinc</keyword>
<accession>A0A061I043</accession>
<dbReference type="GO" id="GO:0004523">
    <property type="term" value="F:RNA-DNA hybrid ribonuclease activity"/>
    <property type="evidence" value="ECO:0007669"/>
    <property type="project" value="UniProtKB-EC"/>
</dbReference>
<keyword evidence="3" id="KW-0540">Nuclease</keyword>
<dbReference type="SUPFAM" id="SSF53098">
    <property type="entry name" value="Ribonuclease H-like"/>
    <property type="match status" value="1"/>
</dbReference>
<dbReference type="PANTHER" id="PTHR41694:SF3">
    <property type="entry name" value="RNA-DIRECTED DNA POLYMERASE-RELATED"/>
    <property type="match status" value="1"/>
</dbReference>
<dbReference type="InterPro" id="IPR043502">
    <property type="entry name" value="DNA/RNA_pol_sf"/>
</dbReference>
<dbReference type="Proteomes" id="UP000030759">
    <property type="component" value="Unassembled WGS sequence"/>
</dbReference>
<dbReference type="EC" id="3.1.26.4" evidence="12"/>
<dbReference type="GO" id="GO:0035613">
    <property type="term" value="F:RNA stem-loop binding"/>
    <property type="evidence" value="ECO:0007669"/>
    <property type="project" value="TreeGrafter"/>
</dbReference>
<keyword evidence="7" id="KW-0695">RNA-directed DNA polymerase</keyword>
<dbReference type="SUPFAM" id="SSF46919">
    <property type="entry name" value="N-terminal Zn binding domain of HIV integrase"/>
    <property type="match status" value="1"/>
</dbReference>